<dbReference type="AlphaFoldDB" id="A0A8X6IRP7"/>
<proteinExistence type="predicted"/>
<reference evidence="1" key="1">
    <citation type="submission" date="2020-08" db="EMBL/GenBank/DDBJ databases">
        <title>Multicomponent nature underlies the extraordinary mechanical properties of spider dragline silk.</title>
        <authorList>
            <person name="Kono N."/>
            <person name="Nakamura H."/>
            <person name="Mori M."/>
            <person name="Yoshida Y."/>
            <person name="Ohtoshi R."/>
            <person name="Malay A.D."/>
            <person name="Moran D.A.P."/>
            <person name="Tomita M."/>
            <person name="Numata K."/>
            <person name="Arakawa K."/>
        </authorList>
    </citation>
    <scope>NUCLEOTIDE SEQUENCE</scope>
</reference>
<sequence>MAANMKDFSAKKREQKFVLMKLKLKLSEPNLSLSELELLSTKLKNLQDGFNAIFESIINLSDEVNVEKVMDEQGEINAVITDVEFDVIIKLSKFNQNKVKSSTINSVSDNSIVRLPKIF</sequence>
<gene>
    <name evidence="1" type="ORF">NPIL_356611</name>
</gene>
<organism evidence="1 2">
    <name type="scientific">Nephila pilipes</name>
    <name type="common">Giant wood spider</name>
    <name type="synonym">Nephila maculata</name>
    <dbReference type="NCBI Taxonomy" id="299642"/>
    <lineage>
        <taxon>Eukaryota</taxon>
        <taxon>Metazoa</taxon>
        <taxon>Ecdysozoa</taxon>
        <taxon>Arthropoda</taxon>
        <taxon>Chelicerata</taxon>
        <taxon>Arachnida</taxon>
        <taxon>Araneae</taxon>
        <taxon>Araneomorphae</taxon>
        <taxon>Entelegynae</taxon>
        <taxon>Araneoidea</taxon>
        <taxon>Nephilidae</taxon>
        <taxon>Nephila</taxon>
    </lineage>
</organism>
<accession>A0A8X6IRP7</accession>
<dbReference type="EMBL" id="BMAW01092873">
    <property type="protein sequence ID" value="GFS57437.1"/>
    <property type="molecule type" value="Genomic_DNA"/>
</dbReference>
<comment type="caution">
    <text evidence="1">The sequence shown here is derived from an EMBL/GenBank/DDBJ whole genome shotgun (WGS) entry which is preliminary data.</text>
</comment>
<keyword evidence="2" id="KW-1185">Reference proteome</keyword>
<protein>
    <submittedName>
        <fullName evidence="1">Uncharacterized protein</fullName>
    </submittedName>
</protein>
<dbReference type="Proteomes" id="UP000887013">
    <property type="component" value="Unassembled WGS sequence"/>
</dbReference>
<evidence type="ECO:0000313" key="2">
    <source>
        <dbReference type="Proteomes" id="UP000887013"/>
    </source>
</evidence>
<name>A0A8X6IRP7_NEPPI</name>
<evidence type="ECO:0000313" key="1">
    <source>
        <dbReference type="EMBL" id="GFS57437.1"/>
    </source>
</evidence>